<proteinExistence type="inferred from homology"/>
<evidence type="ECO:0000256" key="5">
    <source>
        <dbReference type="RuleBase" id="RU004404"/>
    </source>
</evidence>
<dbReference type="eggNOG" id="COG0793">
    <property type="taxonomic scope" value="Bacteria"/>
</dbReference>
<dbReference type="Pfam" id="PF17820">
    <property type="entry name" value="PDZ_6"/>
    <property type="match status" value="1"/>
</dbReference>
<keyword evidence="6" id="KW-0732">Signal</keyword>
<dbReference type="SUPFAM" id="SSF52096">
    <property type="entry name" value="ClpP/crotonase"/>
    <property type="match status" value="1"/>
</dbReference>
<feature type="signal peptide" evidence="6">
    <location>
        <begin position="1"/>
        <end position="22"/>
    </location>
</feature>
<evidence type="ECO:0000256" key="6">
    <source>
        <dbReference type="SAM" id="SignalP"/>
    </source>
</evidence>
<dbReference type="EC" id="3.4.21.102" evidence="8"/>
<dbReference type="GO" id="GO:0004252">
    <property type="term" value="F:serine-type endopeptidase activity"/>
    <property type="evidence" value="ECO:0007669"/>
    <property type="project" value="UniProtKB-EC"/>
</dbReference>
<dbReference type="PANTHER" id="PTHR32060">
    <property type="entry name" value="TAIL-SPECIFIC PROTEASE"/>
    <property type="match status" value="1"/>
</dbReference>
<evidence type="ECO:0000259" key="7">
    <source>
        <dbReference type="PROSITE" id="PS50106"/>
    </source>
</evidence>
<organism evidence="8 9">
    <name type="scientific">Maricaulis maris (strain MCS10)</name>
    <name type="common">Caulobacter maris</name>
    <dbReference type="NCBI Taxonomy" id="394221"/>
    <lineage>
        <taxon>Bacteria</taxon>
        <taxon>Pseudomonadati</taxon>
        <taxon>Pseudomonadota</taxon>
        <taxon>Alphaproteobacteria</taxon>
        <taxon>Maricaulales</taxon>
        <taxon>Maricaulaceae</taxon>
        <taxon>Maricaulis</taxon>
    </lineage>
</organism>
<dbReference type="KEGG" id="mmr:Mmar10_2796"/>
<accession>Q0AKW5</accession>
<dbReference type="Gene3D" id="2.30.42.10">
    <property type="match status" value="1"/>
</dbReference>
<dbReference type="STRING" id="394221.Mmar10_2796"/>
<dbReference type="SUPFAM" id="SSF50156">
    <property type="entry name" value="PDZ domain-like"/>
    <property type="match status" value="1"/>
</dbReference>
<dbReference type="NCBIfam" id="TIGR00225">
    <property type="entry name" value="prc"/>
    <property type="match status" value="1"/>
</dbReference>
<dbReference type="Pfam" id="PF03572">
    <property type="entry name" value="Peptidase_S41"/>
    <property type="match status" value="1"/>
</dbReference>
<dbReference type="SMART" id="SM00245">
    <property type="entry name" value="TSPc"/>
    <property type="match status" value="1"/>
</dbReference>
<dbReference type="PANTHER" id="PTHR32060:SF30">
    <property type="entry name" value="CARBOXY-TERMINAL PROCESSING PROTEASE CTPA"/>
    <property type="match status" value="1"/>
</dbReference>
<dbReference type="InterPro" id="IPR004447">
    <property type="entry name" value="Peptidase_S41A"/>
</dbReference>
<dbReference type="InterPro" id="IPR036034">
    <property type="entry name" value="PDZ_sf"/>
</dbReference>
<keyword evidence="2 5" id="KW-0645">Protease</keyword>
<dbReference type="EMBL" id="CP000449">
    <property type="protein sequence ID" value="ABI67078.1"/>
    <property type="molecule type" value="Genomic_DNA"/>
</dbReference>
<evidence type="ECO:0000256" key="4">
    <source>
        <dbReference type="ARBA" id="ARBA00022825"/>
    </source>
</evidence>
<dbReference type="SMART" id="SM00228">
    <property type="entry name" value="PDZ"/>
    <property type="match status" value="1"/>
</dbReference>
<evidence type="ECO:0000313" key="9">
    <source>
        <dbReference type="Proteomes" id="UP000001964"/>
    </source>
</evidence>
<dbReference type="AlphaFoldDB" id="Q0AKW5"/>
<dbReference type="RefSeq" id="WP_011644722.1">
    <property type="nucleotide sequence ID" value="NC_008347.1"/>
</dbReference>
<protein>
    <submittedName>
        <fullName evidence="8">Carboxyl-terminal protease</fullName>
        <ecNumber evidence="8">3.4.21.102</ecNumber>
    </submittedName>
</protein>
<dbReference type="CDD" id="cd07560">
    <property type="entry name" value="Peptidase_S41_CPP"/>
    <property type="match status" value="1"/>
</dbReference>
<comment type="similarity">
    <text evidence="1 5">Belongs to the peptidase S41A family.</text>
</comment>
<dbReference type="Proteomes" id="UP000001964">
    <property type="component" value="Chromosome"/>
</dbReference>
<dbReference type="FunFam" id="2.30.42.10:FF:000063">
    <property type="entry name" value="Peptidase, S41 family"/>
    <property type="match status" value="1"/>
</dbReference>
<dbReference type="GO" id="GO:0006508">
    <property type="term" value="P:proteolysis"/>
    <property type="evidence" value="ECO:0007669"/>
    <property type="project" value="UniProtKB-KW"/>
</dbReference>
<evidence type="ECO:0000256" key="2">
    <source>
        <dbReference type="ARBA" id="ARBA00022670"/>
    </source>
</evidence>
<sequence length="437" mass="47113" precursor="true">MRINVFASVVAFAVGAVAIAVSAEGAQEDRSASFRQIELFGDVLSRIEADYVSDTDQAELIEAAIEGMLASLDPHSAYHSPDAYEDLRVTTRGEYGGLGMEVVRRDQYITIVSPISDTPAERAGLRTNDRIIAVDGDAIVGISVDEAVALMRGAVGDPVTITIAREEDDPFDVTLVRDTIPLRTVATRIESGVPYMRIAGFNERTTEMVHEGLTELRDEFGTDLPGLIIDMRYNPGGLLDQAIGVTDVFLDGGEVVSTRTRDPRDTQRYNARPGDRLNNAPIIILINEGTASAAEIVAGALQDRERAVLVGMTSFGKGSIQTIIPLRGGRDGALRLTTGRYYTPAGRSIQATGIIPDQQISAWALSTDDEAEAPQIGSEADLDGALVNENGDERESTDIAAVEQPPVDWAEDEDYQLHRAVELLNAAMETQQASLQP</sequence>
<dbReference type="InterPro" id="IPR041489">
    <property type="entry name" value="PDZ_6"/>
</dbReference>
<dbReference type="Pfam" id="PF22694">
    <property type="entry name" value="CtpB_N-like"/>
    <property type="match status" value="1"/>
</dbReference>
<dbReference type="CDD" id="cd06782">
    <property type="entry name" value="cpPDZ_CPP-like"/>
    <property type="match status" value="1"/>
</dbReference>
<dbReference type="GO" id="GO:0030288">
    <property type="term" value="C:outer membrane-bounded periplasmic space"/>
    <property type="evidence" value="ECO:0007669"/>
    <property type="project" value="TreeGrafter"/>
</dbReference>
<evidence type="ECO:0000256" key="1">
    <source>
        <dbReference type="ARBA" id="ARBA00009179"/>
    </source>
</evidence>
<reference evidence="8 9" key="1">
    <citation type="submission" date="2006-08" db="EMBL/GenBank/DDBJ databases">
        <title>Complete sequence of Maricaulis maris MCS10.</title>
        <authorList>
            <consortium name="US DOE Joint Genome Institute"/>
            <person name="Copeland A."/>
            <person name="Lucas S."/>
            <person name="Lapidus A."/>
            <person name="Barry K."/>
            <person name="Detter J.C."/>
            <person name="Glavina del Rio T."/>
            <person name="Hammon N."/>
            <person name="Israni S."/>
            <person name="Dalin E."/>
            <person name="Tice H."/>
            <person name="Pitluck S."/>
            <person name="Saunders E."/>
            <person name="Brettin T."/>
            <person name="Bruce D."/>
            <person name="Han C."/>
            <person name="Tapia R."/>
            <person name="Gilna P."/>
            <person name="Schmutz J."/>
            <person name="Larimer F."/>
            <person name="Land M."/>
            <person name="Hauser L."/>
            <person name="Kyrpides N."/>
            <person name="Mikhailova N."/>
            <person name="Viollier P."/>
            <person name="Stephens C."/>
            <person name="Richardson P."/>
        </authorList>
    </citation>
    <scope>NUCLEOTIDE SEQUENCE [LARGE SCALE GENOMIC DNA]</scope>
    <source>
        <strain evidence="8 9">MCS10</strain>
    </source>
</reference>
<evidence type="ECO:0000313" key="8">
    <source>
        <dbReference type="EMBL" id="ABI67078.1"/>
    </source>
</evidence>
<feature type="chain" id="PRO_5004168490" evidence="6">
    <location>
        <begin position="23"/>
        <end position="437"/>
    </location>
</feature>
<keyword evidence="4 5" id="KW-0720">Serine protease</keyword>
<dbReference type="InterPro" id="IPR001478">
    <property type="entry name" value="PDZ"/>
</dbReference>
<dbReference type="GO" id="GO:0007165">
    <property type="term" value="P:signal transduction"/>
    <property type="evidence" value="ECO:0007669"/>
    <property type="project" value="TreeGrafter"/>
</dbReference>
<evidence type="ECO:0000256" key="3">
    <source>
        <dbReference type="ARBA" id="ARBA00022801"/>
    </source>
</evidence>
<dbReference type="InterPro" id="IPR005151">
    <property type="entry name" value="Tail-specific_protease"/>
</dbReference>
<gene>
    <name evidence="8" type="ordered locus">Mmar10_2796</name>
</gene>
<keyword evidence="3 5" id="KW-0378">Hydrolase</keyword>
<dbReference type="Gene3D" id="3.30.750.44">
    <property type="match status" value="1"/>
</dbReference>
<feature type="domain" description="PDZ" evidence="7">
    <location>
        <begin position="84"/>
        <end position="154"/>
    </location>
</feature>
<dbReference type="HOGENOM" id="CLU_017295_1_1_5"/>
<dbReference type="OrthoDB" id="9812068at2"/>
<dbReference type="PROSITE" id="PS50106">
    <property type="entry name" value="PDZ"/>
    <property type="match status" value="1"/>
</dbReference>
<dbReference type="InterPro" id="IPR029045">
    <property type="entry name" value="ClpP/crotonase-like_dom_sf"/>
</dbReference>
<keyword evidence="9" id="KW-1185">Reference proteome</keyword>
<name>Q0AKW5_MARMM</name>
<dbReference type="InterPro" id="IPR055210">
    <property type="entry name" value="CtpA/B_N"/>
</dbReference>
<dbReference type="Gene3D" id="3.90.226.10">
    <property type="entry name" value="2-enoyl-CoA Hydratase, Chain A, domain 1"/>
    <property type="match status" value="1"/>
</dbReference>